<dbReference type="EMBL" id="AVNC01000015">
    <property type="protein sequence ID" value="EQK42939.1"/>
    <property type="molecule type" value="Genomic_DNA"/>
</dbReference>
<organism evidence="1 2">
    <name type="scientific">Paraclostridium bifermentans ATCC 638 = DSM 14991</name>
    <dbReference type="NCBI Taxonomy" id="1233171"/>
    <lineage>
        <taxon>Bacteria</taxon>
        <taxon>Bacillati</taxon>
        <taxon>Bacillota</taxon>
        <taxon>Clostridia</taxon>
        <taxon>Peptostreptococcales</taxon>
        <taxon>Peptostreptococcaceae</taxon>
        <taxon>Paraclostridium</taxon>
    </lineage>
</organism>
<proteinExistence type="predicted"/>
<dbReference type="Proteomes" id="UP000015688">
    <property type="component" value="Unassembled WGS sequence"/>
</dbReference>
<sequence>MSKNINLILKYTIQYQIFITGIFSFFNSGQTYILAGQNELY</sequence>
<name>T4VGU7_PARBF</name>
<accession>T4VGU7</accession>
<gene>
    <name evidence="1" type="ORF">C672_1883</name>
</gene>
<dbReference type="AlphaFoldDB" id="T4VGU7"/>
<evidence type="ECO:0000313" key="1">
    <source>
        <dbReference type="EMBL" id="EQK42939.1"/>
    </source>
</evidence>
<comment type="caution">
    <text evidence="1">The sequence shown here is derived from an EMBL/GenBank/DDBJ whole genome shotgun (WGS) entry which is preliminary data.</text>
</comment>
<reference evidence="1 2" key="1">
    <citation type="submission" date="2013-06" db="EMBL/GenBank/DDBJ databases">
        <authorList>
            <person name="Walk S."/>
            <person name="Aronoff D."/>
            <person name="Young V.Y."/>
            <person name="Marsh J."/>
            <person name="Harrison L."/>
            <person name="Daugherty S.C."/>
            <person name="Shefchek K.A."/>
            <person name="Hine E.E."/>
            <person name="Tallon L.J."/>
            <person name="Sadzewicz L.K."/>
            <person name="Rasko D.A."/>
        </authorList>
    </citation>
    <scope>NUCLEOTIDE SEQUENCE [LARGE SCALE GENOMIC DNA]</scope>
    <source>
        <strain evidence="1 2">ATCC 638</strain>
    </source>
</reference>
<evidence type="ECO:0000313" key="2">
    <source>
        <dbReference type="Proteomes" id="UP000015688"/>
    </source>
</evidence>
<protein>
    <submittedName>
        <fullName evidence="1">Putative membrane protein</fullName>
    </submittedName>
</protein>